<feature type="compositionally biased region" description="Acidic residues" evidence="1">
    <location>
        <begin position="450"/>
        <end position="477"/>
    </location>
</feature>
<feature type="region of interest" description="Disordered" evidence="1">
    <location>
        <begin position="859"/>
        <end position="884"/>
    </location>
</feature>
<evidence type="ECO:0000256" key="1">
    <source>
        <dbReference type="SAM" id="MobiDB-lite"/>
    </source>
</evidence>
<feature type="region of interest" description="Disordered" evidence="1">
    <location>
        <begin position="192"/>
        <end position="229"/>
    </location>
</feature>
<feature type="compositionally biased region" description="Basic and acidic residues" evidence="1">
    <location>
        <begin position="307"/>
        <end position="316"/>
    </location>
</feature>
<feature type="region of interest" description="Disordered" evidence="1">
    <location>
        <begin position="306"/>
        <end position="327"/>
    </location>
</feature>
<feature type="compositionally biased region" description="Basic and acidic residues" evidence="1">
    <location>
        <begin position="192"/>
        <end position="202"/>
    </location>
</feature>
<feature type="compositionally biased region" description="Polar residues" evidence="1">
    <location>
        <begin position="485"/>
        <end position="495"/>
    </location>
</feature>
<proteinExistence type="predicted"/>
<dbReference type="EMBL" id="ML977511">
    <property type="protein sequence ID" value="KAF2127304.1"/>
    <property type="molecule type" value="Genomic_DNA"/>
</dbReference>
<feature type="region of interest" description="Disordered" evidence="1">
    <location>
        <begin position="794"/>
        <end position="830"/>
    </location>
</feature>
<feature type="compositionally biased region" description="Low complexity" evidence="1">
    <location>
        <begin position="859"/>
        <end position="872"/>
    </location>
</feature>
<evidence type="ECO:0000313" key="3">
    <source>
        <dbReference type="Proteomes" id="UP000799771"/>
    </source>
</evidence>
<feature type="compositionally biased region" description="Low complexity" evidence="1">
    <location>
        <begin position="794"/>
        <end position="810"/>
    </location>
</feature>
<dbReference type="RefSeq" id="XP_033521693.1">
    <property type="nucleotide sequence ID" value="XM_033671662.1"/>
</dbReference>
<accession>A0A6A6A897</accession>
<protein>
    <submittedName>
        <fullName evidence="2">Uncharacterized protein</fullName>
    </submittedName>
</protein>
<feature type="region of interest" description="Disordered" evidence="1">
    <location>
        <begin position="730"/>
        <end position="777"/>
    </location>
</feature>
<feature type="compositionally biased region" description="Polar residues" evidence="1">
    <location>
        <begin position="632"/>
        <end position="651"/>
    </location>
</feature>
<feature type="region of interest" description="Disordered" evidence="1">
    <location>
        <begin position="87"/>
        <end position="112"/>
    </location>
</feature>
<reference evidence="2" key="1">
    <citation type="journal article" date="2020" name="Stud. Mycol.">
        <title>101 Dothideomycetes genomes: a test case for predicting lifestyles and emergence of pathogens.</title>
        <authorList>
            <person name="Haridas S."/>
            <person name="Albert R."/>
            <person name="Binder M."/>
            <person name="Bloem J."/>
            <person name="Labutti K."/>
            <person name="Salamov A."/>
            <person name="Andreopoulos B."/>
            <person name="Baker S."/>
            <person name="Barry K."/>
            <person name="Bills G."/>
            <person name="Bluhm B."/>
            <person name="Cannon C."/>
            <person name="Castanera R."/>
            <person name="Culley D."/>
            <person name="Daum C."/>
            <person name="Ezra D."/>
            <person name="Gonzalez J."/>
            <person name="Henrissat B."/>
            <person name="Kuo A."/>
            <person name="Liang C."/>
            <person name="Lipzen A."/>
            <person name="Lutzoni F."/>
            <person name="Magnuson J."/>
            <person name="Mondo S."/>
            <person name="Nolan M."/>
            <person name="Ohm R."/>
            <person name="Pangilinan J."/>
            <person name="Park H.-J."/>
            <person name="Ramirez L."/>
            <person name="Alfaro M."/>
            <person name="Sun H."/>
            <person name="Tritt A."/>
            <person name="Yoshinaga Y."/>
            <person name="Zwiers L.-H."/>
            <person name="Turgeon B."/>
            <person name="Goodwin S."/>
            <person name="Spatafora J."/>
            <person name="Crous P."/>
            <person name="Grigoriev I."/>
        </authorList>
    </citation>
    <scope>NUCLEOTIDE SEQUENCE</scope>
    <source>
        <strain evidence="2">CBS 119687</strain>
    </source>
</reference>
<dbReference type="GeneID" id="54412094"/>
<feature type="region of interest" description="Disordered" evidence="1">
    <location>
        <begin position="439"/>
        <end position="537"/>
    </location>
</feature>
<gene>
    <name evidence="2" type="ORF">P153DRAFT_398652</name>
</gene>
<dbReference type="OrthoDB" id="3787206at2759"/>
<feature type="region of interest" description="Disordered" evidence="1">
    <location>
        <begin position="631"/>
        <end position="651"/>
    </location>
</feature>
<name>A0A6A6A897_9PLEO</name>
<feature type="region of interest" description="Disordered" evidence="1">
    <location>
        <begin position="1074"/>
        <end position="1109"/>
    </location>
</feature>
<dbReference type="AlphaFoldDB" id="A0A6A6A897"/>
<keyword evidence="3" id="KW-1185">Reference proteome</keyword>
<dbReference type="Proteomes" id="UP000799771">
    <property type="component" value="Unassembled WGS sequence"/>
</dbReference>
<organism evidence="2 3">
    <name type="scientific">Dothidotthia symphoricarpi CBS 119687</name>
    <dbReference type="NCBI Taxonomy" id="1392245"/>
    <lineage>
        <taxon>Eukaryota</taxon>
        <taxon>Fungi</taxon>
        <taxon>Dikarya</taxon>
        <taxon>Ascomycota</taxon>
        <taxon>Pezizomycotina</taxon>
        <taxon>Dothideomycetes</taxon>
        <taxon>Pleosporomycetidae</taxon>
        <taxon>Pleosporales</taxon>
        <taxon>Dothidotthiaceae</taxon>
        <taxon>Dothidotthia</taxon>
    </lineage>
</organism>
<feature type="compositionally biased region" description="Acidic residues" evidence="1">
    <location>
        <begin position="1096"/>
        <end position="1109"/>
    </location>
</feature>
<sequence>MAAFGKVLDLLNDRYLSLQDVTGNVEPLPTLVPYEEYSQNVIVYRMDTNHDIFMGLIQDFTMRHAQEAGKEVWTWCAQWEVENRDLSQAPTPKKPRLDTASADPHPQRRRHATTIFERRTLDPELMKEEDMLRILIDIVQTDSSLVPNFIEFLYRWIDFYEGDGKALKAALKWEIPSLWDFEYHPLVLADKQKPDTKGKAGNEKPTNNKKAEELAQSSPTKKMREKPDLAAMERRMEESERLQYREVRYGIQPPKLEQPIPPLINIPQDTRKRQKYYAACFKSRQRAFVLLVEAGITPRQIANYKKLQSEHPKETPQDEGGNGMRHYNKDARYAQGEFELKEKQMLLRAKQREISISSNLALEASLATRDAVAEGASGVPLIPRTPAYDRRPDMAAAMMKRIIAVKGAGEERIKFVPAPLVGRLQSRLFEGARAMELQSGRPNWNLGDNQGEEDSEDEDTDMDDDFDSDSDDDEDGGGDPINPMQLRSPSSTTSVPHAISLLPPLQPPYTTTPSNNSALQQQHVSAHASPSALGASNLQSTGVPANIAEYMRNLTPEQAQSLLPLLSQGVRQTIANGSGQVPAFGNAGRPALPSQIGPRPQPLGFAPPVQIMGAGQPGLSMMMPFVAASPHRPSTTALTPQTLGSQSQSQFNSGITPHMPILSSQSQFMPPRPYPLPLPGQPVLYGTVQGPSNAPLTGFPSFTSAPGILQPLAPQQSLSTPQLLSSFRTSLYQPPRPSATLNMQGPPPSHAQQASGQNVTAQSIRPPNSSPAVLQTPAPRFTFNVEEFLALRRQQTASAQAHPSASSHTALPTSIQQPPRPTQLPVPGGLQLLSRPPLSMTGPPHTQSSLPQFIQPSLLHLPPSSPQHQHFSPPQPGIQRNAPSPLNLIPPPPSPLSSLGPSILATSPFAVSPHGIPIQIYFPRIVIPGRKQGTNAAPPTDALLLGHTYPGSGKITLSKAIFLPTSVWTNTLRRVRVGAYTVLETYSRPNSLCSLSSTPSAHHAVYTKLAHAYSLLLSCDRENDLTKRWRCTRGPMTGWDRGAVWEGWAAVLERGIEMVGEERRGAVVSLGVVDEGVGREGGDDDEEERRRREVDELMDFSDEDDGMEE</sequence>
<feature type="compositionally biased region" description="Polar residues" evidence="1">
    <location>
        <begin position="514"/>
        <end position="524"/>
    </location>
</feature>
<feature type="compositionally biased region" description="Polar residues" evidence="1">
    <location>
        <begin position="750"/>
        <end position="773"/>
    </location>
</feature>
<evidence type="ECO:0000313" key="2">
    <source>
        <dbReference type="EMBL" id="KAF2127304.1"/>
    </source>
</evidence>